<dbReference type="EMBL" id="KU569241">
    <property type="protein sequence ID" value="ANW12114.1"/>
    <property type="molecule type" value="Genomic_DNA"/>
</dbReference>
<reference evidence="3" key="2">
    <citation type="submission" date="2016-01" db="EMBL/GenBank/DDBJ databases">
        <authorList>
            <person name="Oliw E.H."/>
        </authorList>
    </citation>
    <scope>NUCLEOTIDE SEQUENCE</scope>
    <source>
        <strain evidence="3">MJ286-76F7</strain>
    </source>
</reference>
<dbReference type="Pfam" id="PF21780">
    <property type="entry name" value="DUF6875"/>
    <property type="match status" value="1"/>
</dbReference>
<dbReference type="AlphaFoldDB" id="A0A1B1V576"/>
<dbReference type="InterPro" id="IPR049240">
    <property type="entry name" value="DUF6875"/>
</dbReference>
<evidence type="ECO:0000313" key="3">
    <source>
        <dbReference type="EMBL" id="ANW12114.1"/>
    </source>
</evidence>
<reference evidence="3" key="1">
    <citation type="journal article" date="2014" name="ChemBioChem">
        <title>A tryptophan 6-halogenase and an amidotransferase are involved in thienodolin biosynthesis.</title>
        <authorList>
            <person name="Milbredt D."/>
            <person name="Patallo E.P."/>
            <person name="van Pee K.H."/>
        </authorList>
    </citation>
    <scope>NUCLEOTIDE SEQUENCE</scope>
    <source>
        <strain evidence="3">MJ286-76F7</strain>
    </source>
</reference>
<proteinExistence type="predicted"/>
<feature type="region of interest" description="Disordered" evidence="1">
    <location>
        <begin position="1"/>
        <end position="20"/>
    </location>
</feature>
<accession>A0A1B1V576</accession>
<evidence type="ECO:0000256" key="1">
    <source>
        <dbReference type="SAM" id="MobiDB-lite"/>
    </source>
</evidence>
<organism evidence="3">
    <name type="scientific">Streptomyces albogriseolus</name>
    <dbReference type="NCBI Taxonomy" id="1887"/>
    <lineage>
        <taxon>Bacteria</taxon>
        <taxon>Bacillati</taxon>
        <taxon>Actinomycetota</taxon>
        <taxon>Actinomycetes</taxon>
        <taxon>Kitasatosporales</taxon>
        <taxon>Streptomycetaceae</taxon>
        <taxon>Streptomyces</taxon>
        <taxon>Streptomyces albogriseolus group</taxon>
    </lineage>
</organism>
<feature type="domain" description="DUF6875" evidence="2">
    <location>
        <begin position="38"/>
        <end position="216"/>
    </location>
</feature>
<name>A0A1B1V576_STRAO</name>
<gene>
    <name evidence="3" type="primary">thdM</name>
</gene>
<sequence>MSTEEKSSAEKSSVPDGSPVLYRPEDLARITEDLPFIRTIADWCTEFLSKPHPDLGRGGSVCPFIPRALAMNRVSFVVLHTANRTEAEIDGIIASYRQTILDMEPRSGQEAIDKAIMVILPDVSGEDAAEVVDETHRRLKAEFVASGLMIGKFHPRSEQGGLHNPGFRPLRSPIPLLAIRHMVDSDLPFLNRVDDPVPDRIKFLESYGQRFEDAEESRWSEKGRAAIGELRVRAESDK</sequence>
<evidence type="ECO:0000259" key="2">
    <source>
        <dbReference type="Pfam" id="PF21780"/>
    </source>
</evidence>
<protein>
    <recommendedName>
        <fullName evidence="2">DUF6875 domain-containing protein</fullName>
    </recommendedName>
</protein>